<dbReference type="SMART" id="SM00354">
    <property type="entry name" value="HTH_LACI"/>
    <property type="match status" value="1"/>
</dbReference>
<dbReference type="KEGG" id="lul:LPB138_03200"/>
<keyword evidence="3" id="KW-0804">Transcription</keyword>
<organism evidence="6 7">
    <name type="scientific">Urechidicola croceus</name>
    <dbReference type="NCBI Taxonomy" id="1850246"/>
    <lineage>
        <taxon>Bacteria</taxon>
        <taxon>Pseudomonadati</taxon>
        <taxon>Bacteroidota</taxon>
        <taxon>Flavobacteriia</taxon>
        <taxon>Flavobacteriales</taxon>
        <taxon>Flavobacteriaceae</taxon>
        <taxon>Urechidicola</taxon>
    </lineage>
</organism>
<gene>
    <name evidence="6" type="ORF">LPB138_03200</name>
</gene>
<dbReference type="RefSeq" id="WP_070235864.1">
    <property type="nucleotide sequence ID" value="NZ_CP017478.1"/>
</dbReference>
<dbReference type="AlphaFoldDB" id="A0A1D8P595"/>
<dbReference type="Pfam" id="PF13377">
    <property type="entry name" value="Peripla_BP_3"/>
    <property type="match status" value="1"/>
</dbReference>
<keyword evidence="4" id="KW-0175">Coiled coil</keyword>
<dbReference type="Proteomes" id="UP000176050">
    <property type="component" value="Chromosome"/>
</dbReference>
<dbReference type="CDD" id="cd01392">
    <property type="entry name" value="HTH_LacI"/>
    <property type="match status" value="1"/>
</dbReference>
<sequence length="349" mass="39058">MASFNNIRIVDIAKILNVSVSTVSKSLKDSHEISEKTKKRVRAVAKKHNYQPNFSAVSLKNRSTMTIGVIIPDILNYFFVNALHGIEKEARANGYKMITCLSNEQHHLEVENLNVLANGSVDGLILSLAKGTQSSHKYKHVQNVINNNIPVVLFDRVTDDLNCDKIISDDFKGAYDATLFLINSGCKNIALITTHTDLSVVKLRKRGCEKALIENDLLNRKLVFNIDNLNRSEPIIQNFLASNNVDAVFTVDELLAIKVLKIANKLKYKVPNDLKVIGFADGELSKEYYPSLSTVDLHANEIGKIAAKTLLERLEQNKQNSKKEDKNVQLVPKTIIVNSKLIHRNSTNN</sequence>
<dbReference type="GO" id="GO:0003700">
    <property type="term" value="F:DNA-binding transcription factor activity"/>
    <property type="evidence" value="ECO:0007669"/>
    <property type="project" value="TreeGrafter"/>
</dbReference>
<dbReference type="GO" id="GO:0000976">
    <property type="term" value="F:transcription cis-regulatory region binding"/>
    <property type="evidence" value="ECO:0007669"/>
    <property type="project" value="TreeGrafter"/>
</dbReference>
<dbReference type="InterPro" id="IPR000843">
    <property type="entry name" value="HTH_LacI"/>
</dbReference>
<keyword evidence="2" id="KW-0238">DNA-binding</keyword>
<accession>A0A1D8P595</accession>
<dbReference type="STRING" id="1850246.LPB138_03200"/>
<dbReference type="PANTHER" id="PTHR30146">
    <property type="entry name" value="LACI-RELATED TRANSCRIPTIONAL REPRESSOR"/>
    <property type="match status" value="1"/>
</dbReference>
<keyword evidence="7" id="KW-1185">Reference proteome</keyword>
<dbReference type="SUPFAM" id="SSF47413">
    <property type="entry name" value="lambda repressor-like DNA-binding domains"/>
    <property type="match status" value="1"/>
</dbReference>
<dbReference type="Pfam" id="PF00356">
    <property type="entry name" value="LacI"/>
    <property type="match status" value="1"/>
</dbReference>
<keyword evidence="1" id="KW-0805">Transcription regulation</keyword>
<evidence type="ECO:0000313" key="7">
    <source>
        <dbReference type="Proteomes" id="UP000176050"/>
    </source>
</evidence>
<feature type="coiled-coil region" evidence="4">
    <location>
        <begin position="304"/>
        <end position="331"/>
    </location>
</feature>
<dbReference type="CDD" id="cd06267">
    <property type="entry name" value="PBP1_LacI_sugar_binding-like"/>
    <property type="match status" value="1"/>
</dbReference>
<reference evidence="6 7" key="1">
    <citation type="submission" date="2016-10" db="EMBL/GenBank/DDBJ databases">
        <title>Lutibacter sp. LPB0138, isolated from marine gastropod.</title>
        <authorList>
            <person name="Kim E."/>
            <person name="Yi H."/>
        </authorList>
    </citation>
    <scope>NUCLEOTIDE SEQUENCE [LARGE SCALE GENOMIC DNA]</scope>
    <source>
        <strain evidence="6 7">LPB0138</strain>
    </source>
</reference>
<evidence type="ECO:0000256" key="2">
    <source>
        <dbReference type="ARBA" id="ARBA00023125"/>
    </source>
</evidence>
<evidence type="ECO:0000256" key="4">
    <source>
        <dbReference type="SAM" id="Coils"/>
    </source>
</evidence>
<dbReference type="EMBL" id="CP017478">
    <property type="protein sequence ID" value="AOW19748.1"/>
    <property type="molecule type" value="Genomic_DNA"/>
</dbReference>
<evidence type="ECO:0000259" key="5">
    <source>
        <dbReference type="PROSITE" id="PS50932"/>
    </source>
</evidence>
<dbReference type="PROSITE" id="PS50932">
    <property type="entry name" value="HTH_LACI_2"/>
    <property type="match status" value="1"/>
</dbReference>
<evidence type="ECO:0000313" key="6">
    <source>
        <dbReference type="EMBL" id="AOW19748.1"/>
    </source>
</evidence>
<dbReference type="InterPro" id="IPR028082">
    <property type="entry name" value="Peripla_BP_I"/>
</dbReference>
<name>A0A1D8P595_9FLAO</name>
<dbReference type="Gene3D" id="1.10.260.40">
    <property type="entry name" value="lambda repressor-like DNA-binding domains"/>
    <property type="match status" value="1"/>
</dbReference>
<dbReference type="InterPro" id="IPR046335">
    <property type="entry name" value="LacI/GalR-like_sensor"/>
</dbReference>
<dbReference type="SUPFAM" id="SSF53822">
    <property type="entry name" value="Periplasmic binding protein-like I"/>
    <property type="match status" value="1"/>
</dbReference>
<dbReference type="OrthoDB" id="9768806at2"/>
<feature type="domain" description="HTH lacI-type" evidence="5">
    <location>
        <begin position="7"/>
        <end position="61"/>
    </location>
</feature>
<evidence type="ECO:0000256" key="1">
    <source>
        <dbReference type="ARBA" id="ARBA00023015"/>
    </source>
</evidence>
<dbReference type="InterPro" id="IPR010982">
    <property type="entry name" value="Lambda_DNA-bd_dom_sf"/>
</dbReference>
<evidence type="ECO:0000256" key="3">
    <source>
        <dbReference type="ARBA" id="ARBA00023163"/>
    </source>
</evidence>
<protein>
    <recommendedName>
        <fullName evidence="5">HTH lacI-type domain-containing protein</fullName>
    </recommendedName>
</protein>
<dbReference type="Gene3D" id="3.40.50.2300">
    <property type="match status" value="2"/>
</dbReference>
<dbReference type="PANTHER" id="PTHR30146:SF109">
    <property type="entry name" value="HTH-TYPE TRANSCRIPTIONAL REGULATOR GALS"/>
    <property type="match status" value="1"/>
</dbReference>
<proteinExistence type="predicted"/>